<dbReference type="Gene3D" id="2.10.25.10">
    <property type="entry name" value="Laminin"/>
    <property type="match status" value="1"/>
</dbReference>
<dbReference type="InterPro" id="IPR002919">
    <property type="entry name" value="TIL_dom"/>
</dbReference>
<dbReference type="Pfam" id="PF01826">
    <property type="entry name" value="TIL"/>
    <property type="match status" value="1"/>
</dbReference>
<comment type="caution">
    <text evidence="4">The sequence shown here is derived from an EMBL/GenBank/DDBJ whole genome shotgun (WGS) entry which is preliminary data.</text>
</comment>
<evidence type="ECO:0000256" key="1">
    <source>
        <dbReference type="ARBA" id="ARBA00022900"/>
    </source>
</evidence>
<name>A0ABR1EUE5_NECAM</name>
<dbReference type="InterPro" id="IPR036084">
    <property type="entry name" value="Ser_inhib-like_sf"/>
</dbReference>
<keyword evidence="2" id="KW-1133">Transmembrane helix</keyword>
<keyword evidence="1" id="KW-0722">Serine protease inhibitor</keyword>
<keyword evidence="2" id="KW-0472">Membrane</keyword>
<organism evidence="4 5">
    <name type="scientific">Necator americanus</name>
    <name type="common">Human hookworm</name>
    <dbReference type="NCBI Taxonomy" id="51031"/>
    <lineage>
        <taxon>Eukaryota</taxon>
        <taxon>Metazoa</taxon>
        <taxon>Ecdysozoa</taxon>
        <taxon>Nematoda</taxon>
        <taxon>Chromadorea</taxon>
        <taxon>Rhabditida</taxon>
        <taxon>Rhabditina</taxon>
        <taxon>Rhabditomorpha</taxon>
        <taxon>Strongyloidea</taxon>
        <taxon>Ancylostomatidae</taxon>
        <taxon>Bunostominae</taxon>
        <taxon>Necator</taxon>
    </lineage>
</organism>
<keyword evidence="2" id="KW-0812">Transmembrane</keyword>
<evidence type="ECO:0000313" key="4">
    <source>
        <dbReference type="EMBL" id="KAK6766266.1"/>
    </source>
</evidence>
<keyword evidence="1" id="KW-0646">Protease inhibitor</keyword>
<keyword evidence="5" id="KW-1185">Reference proteome</keyword>
<evidence type="ECO:0000313" key="5">
    <source>
        <dbReference type="Proteomes" id="UP001303046"/>
    </source>
</evidence>
<reference evidence="4 5" key="1">
    <citation type="submission" date="2023-08" db="EMBL/GenBank/DDBJ databases">
        <title>A Necator americanus chromosomal reference genome.</title>
        <authorList>
            <person name="Ilik V."/>
            <person name="Petrzelkova K.J."/>
            <person name="Pardy F."/>
            <person name="Fuh T."/>
            <person name="Niatou-Singa F.S."/>
            <person name="Gouil Q."/>
            <person name="Baker L."/>
            <person name="Ritchie M.E."/>
            <person name="Jex A.R."/>
            <person name="Gazzola D."/>
            <person name="Li H."/>
            <person name="Toshio Fujiwara R."/>
            <person name="Zhan B."/>
            <person name="Aroian R.V."/>
            <person name="Pafco B."/>
            <person name="Schwarz E.M."/>
        </authorList>
    </citation>
    <scope>NUCLEOTIDE SEQUENCE [LARGE SCALE GENOMIC DNA]</scope>
    <source>
        <strain evidence="4 5">Aroian</strain>
        <tissue evidence="4">Whole animal</tissue>
    </source>
</reference>
<dbReference type="EMBL" id="JAVFWL010000006">
    <property type="protein sequence ID" value="KAK6766266.1"/>
    <property type="molecule type" value="Genomic_DNA"/>
</dbReference>
<feature type="domain" description="TIL" evidence="3">
    <location>
        <begin position="42"/>
        <end position="93"/>
    </location>
</feature>
<accession>A0ABR1EUE5</accession>
<evidence type="ECO:0000259" key="3">
    <source>
        <dbReference type="Pfam" id="PF01826"/>
    </source>
</evidence>
<dbReference type="Proteomes" id="UP001303046">
    <property type="component" value="Unassembled WGS sequence"/>
</dbReference>
<proteinExistence type="predicted"/>
<gene>
    <name evidence="4" type="primary">Necator_chrX.g26057</name>
    <name evidence="4" type="ORF">RB195_025891</name>
</gene>
<dbReference type="SUPFAM" id="SSF57567">
    <property type="entry name" value="Serine protease inhibitors"/>
    <property type="match status" value="1"/>
</dbReference>
<evidence type="ECO:0000256" key="2">
    <source>
        <dbReference type="SAM" id="Phobius"/>
    </source>
</evidence>
<dbReference type="CDD" id="cd19941">
    <property type="entry name" value="TIL"/>
    <property type="match status" value="1"/>
</dbReference>
<feature type="transmembrane region" description="Helical" evidence="2">
    <location>
        <begin position="21"/>
        <end position="38"/>
    </location>
</feature>
<protein>
    <recommendedName>
        <fullName evidence="3">TIL domain-containing protein</fullName>
    </recommendedName>
</protein>
<sequence>MHMNFTITESKIQFQIPIESLIRGLVLLSLLFCVTFAAKRDCPANEEWMECGTPCEPKCNQPMPDICTMNCIVDVCQCKEGYKRHETKGCLKEGSADCK</sequence>